<evidence type="ECO:0000313" key="3">
    <source>
        <dbReference type="Proteomes" id="UP000035762"/>
    </source>
</evidence>
<accession>A0A090N7T8</accession>
<keyword evidence="1" id="KW-1133">Transmembrane helix</keyword>
<sequence length="65" mass="7317">MLLKLKVQQGRRRDPFYTARSALLIAPSSNVALLKSQNAFIAFGLLSSSIFNLLKFFMSNIAYFS</sequence>
<proteinExistence type="predicted"/>
<evidence type="ECO:0000256" key="1">
    <source>
        <dbReference type="SAM" id="Phobius"/>
    </source>
</evidence>
<feature type="transmembrane region" description="Helical" evidence="1">
    <location>
        <begin position="39"/>
        <end position="58"/>
    </location>
</feature>
<dbReference type="AlphaFoldDB" id="A0A090N7T8"/>
<comment type="caution">
    <text evidence="2">The sequence shown here is derived from an EMBL/GenBank/DDBJ whole genome shotgun (WGS) entry which is preliminary data.</text>
</comment>
<dbReference type="EMBL" id="CCAZ020000001">
    <property type="protein sequence ID" value="CEG09128.1"/>
    <property type="molecule type" value="Genomic_DNA"/>
</dbReference>
<gene>
    <name evidence="2" type="ORF">BN961_02549</name>
</gene>
<name>A0A090N7T8_AFIFE</name>
<keyword evidence="1" id="KW-0472">Membrane</keyword>
<reference evidence="2 3" key="1">
    <citation type="journal article" date="2014" name="Genome Announc.">
        <title>Genome Sequence of Afipia felis Strain 76713, Isolated in Hospital Water Using an Amoeba Co-Culture Procedure.</title>
        <authorList>
            <person name="Benamar S."/>
            <person name="La Scola B."/>
            <person name="Croce O."/>
        </authorList>
    </citation>
    <scope>NUCLEOTIDE SEQUENCE [LARGE SCALE GENOMIC DNA]</scope>
    <source>
        <strain evidence="2 3">76713</strain>
    </source>
</reference>
<keyword evidence="1" id="KW-0812">Transmembrane</keyword>
<keyword evidence="3" id="KW-1185">Reference proteome</keyword>
<organism evidence="2 3">
    <name type="scientific">Afipia felis</name>
    <name type="common">Cat scratch disease bacillus</name>
    <dbReference type="NCBI Taxonomy" id="1035"/>
    <lineage>
        <taxon>Bacteria</taxon>
        <taxon>Pseudomonadati</taxon>
        <taxon>Pseudomonadota</taxon>
        <taxon>Alphaproteobacteria</taxon>
        <taxon>Hyphomicrobiales</taxon>
        <taxon>Nitrobacteraceae</taxon>
        <taxon>Afipia</taxon>
    </lineage>
</organism>
<dbReference type="Proteomes" id="UP000035762">
    <property type="component" value="Unassembled WGS sequence"/>
</dbReference>
<evidence type="ECO:0000313" key="2">
    <source>
        <dbReference type="EMBL" id="CEG09128.1"/>
    </source>
</evidence>
<protein>
    <submittedName>
        <fullName evidence="2">Uncharacterized protein</fullName>
    </submittedName>
</protein>